<dbReference type="PANTHER" id="PTHR47752">
    <property type="entry name" value="HTH-TYPE TRANSCRIPTIONAL REPRESSOR FABR"/>
    <property type="match status" value="1"/>
</dbReference>
<dbReference type="InterPro" id="IPR001647">
    <property type="entry name" value="HTH_TetR"/>
</dbReference>
<dbReference type="PANTHER" id="PTHR47752:SF1">
    <property type="entry name" value="HTH-TYPE TRANSCRIPTIONAL REPRESSOR FABR"/>
    <property type="match status" value="1"/>
</dbReference>
<dbReference type="InterPro" id="IPR050692">
    <property type="entry name" value="HTH_transcr_repressor_FabR"/>
</dbReference>
<dbReference type="Gene3D" id="1.10.10.60">
    <property type="entry name" value="Homeodomain-like"/>
    <property type="match status" value="1"/>
</dbReference>
<evidence type="ECO:0000256" key="2">
    <source>
        <dbReference type="PROSITE-ProRule" id="PRU00335"/>
    </source>
</evidence>
<name>A0A3E0H3B1_9GAMM</name>
<feature type="domain" description="HTH tetR-type" evidence="3">
    <location>
        <begin position="14"/>
        <end position="75"/>
    </location>
</feature>
<dbReference type="AlphaFoldDB" id="A0A3E0H3B1"/>
<comment type="caution">
    <text evidence="4">The sequence shown here is derived from an EMBL/GenBank/DDBJ whole genome shotgun (WGS) entry which is preliminary data.</text>
</comment>
<gene>
    <name evidence="4" type="ORF">DFR26_1591</name>
</gene>
<protein>
    <submittedName>
        <fullName evidence="4">TetR family transcriptional regulator</fullName>
    </submittedName>
</protein>
<dbReference type="GO" id="GO:0003677">
    <property type="term" value="F:DNA binding"/>
    <property type="evidence" value="ECO:0007669"/>
    <property type="project" value="UniProtKB-UniRule"/>
</dbReference>
<keyword evidence="1 2" id="KW-0238">DNA-binding</keyword>
<reference evidence="4 5" key="1">
    <citation type="submission" date="2018-08" db="EMBL/GenBank/DDBJ databases">
        <title>Genomic Encyclopedia of Type Strains, Phase IV (KMG-IV): sequencing the most valuable type-strain genomes for metagenomic binning, comparative biology and taxonomic classification.</title>
        <authorList>
            <person name="Goeker M."/>
        </authorList>
    </citation>
    <scope>NUCLEOTIDE SEQUENCE [LARGE SCALE GENOMIC DNA]</scope>
    <source>
        <strain evidence="4 5">DSM 26022</strain>
    </source>
</reference>
<accession>A0A3E0H3B1</accession>
<dbReference type="NCBIfam" id="NF008402">
    <property type="entry name" value="PRK11202.1"/>
    <property type="match status" value="1"/>
</dbReference>
<evidence type="ECO:0000259" key="3">
    <source>
        <dbReference type="PROSITE" id="PS50977"/>
    </source>
</evidence>
<dbReference type="InterPro" id="IPR009057">
    <property type="entry name" value="Homeodomain-like_sf"/>
</dbReference>
<evidence type="ECO:0000313" key="5">
    <source>
        <dbReference type="Proteomes" id="UP000256774"/>
    </source>
</evidence>
<dbReference type="OrthoDB" id="8617654at2"/>
<evidence type="ECO:0000313" key="4">
    <source>
        <dbReference type="EMBL" id="REH37807.1"/>
    </source>
</evidence>
<sequence>MTTDELAPPARKSSISADDLIQAAMALIGPTRSMATLSLREVTRQAGIAPNSFYRHFRDVDALGIALIAQAGSSLRLVFSEARQRISDGSSVVRTSLNVFFEQLNAKERYLELLLCEGRVGSAGYQAAVDTQLQYFEQELTGDLIRLEARNAQKLHEPTVVAKAITRLVFSMGAQAVGKGPAQQQELLEQTATMVYMILAGARAMASPV</sequence>
<keyword evidence="5" id="KW-1185">Reference proteome</keyword>
<organism evidence="4 5">
    <name type="scientific">Paraperlucidibaca baekdonensis</name>
    <dbReference type="NCBI Taxonomy" id="748120"/>
    <lineage>
        <taxon>Bacteria</taxon>
        <taxon>Pseudomonadati</taxon>
        <taxon>Pseudomonadota</taxon>
        <taxon>Gammaproteobacteria</taxon>
        <taxon>Moraxellales</taxon>
        <taxon>Moraxellaceae</taxon>
        <taxon>Paraperlucidibaca</taxon>
    </lineage>
</organism>
<proteinExistence type="predicted"/>
<dbReference type="PROSITE" id="PS50977">
    <property type="entry name" value="HTH_TETR_2"/>
    <property type="match status" value="1"/>
</dbReference>
<feature type="DNA-binding region" description="H-T-H motif" evidence="2">
    <location>
        <begin position="38"/>
        <end position="57"/>
    </location>
</feature>
<dbReference type="SUPFAM" id="SSF46689">
    <property type="entry name" value="Homeodomain-like"/>
    <property type="match status" value="1"/>
</dbReference>
<dbReference type="Proteomes" id="UP000256774">
    <property type="component" value="Unassembled WGS sequence"/>
</dbReference>
<dbReference type="Pfam" id="PF00440">
    <property type="entry name" value="TetR_N"/>
    <property type="match status" value="1"/>
</dbReference>
<dbReference type="Gene3D" id="1.10.357.10">
    <property type="entry name" value="Tetracycline Repressor, domain 2"/>
    <property type="match status" value="1"/>
</dbReference>
<dbReference type="RefSeq" id="WP_116208414.1">
    <property type="nucleotide sequence ID" value="NZ_QUNR01000003.1"/>
</dbReference>
<dbReference type="EMBL" id="QUNR01000003">
    <property type="protein sequence ID" value="REH37807.1"/>
    <property type="molecule type" value="Genomic_DNA"/>
</dbReference>
<evidence type="ECO:0000256" key="1">
    <source>
        <dbReference type="ARBA" id="ARBA00023125"/>
    </source>
</evidence>